<organism evidence="9 10">
    <name type="scientific">Candidatus Kaiserbacteria bacterium GW2011_GWA2_58_9</name>
    <dbReference type="NCBI Taxonomy" id="1618672"/>
    <lineage>
        <taxon>Bacteria</taxon>
        <taxon>Candidatus Kaiseribacteriota</taxon>
    </lineage>
</organism>
<dbReference type="Pfam" id="PF00186">
    <property type="entry name" value="DHFR_1"/>
    <property type="match status" value="1"/>
</dbReference>
<dbReference type="EC" id="1.5.1.3" evidence="3 7"/>
<dbReference type="InterPro" id="IPR024072">
    <property type="entry name" value="DHFR-like_dom_sf"/>
</dbReference>
<dbReference type="GO" id="GO:0046655">
    <property type="term" value="P:folic acid metabolic process"/>
    <property type="evidence" value="ECO:0007669"/>
    <property type="project" value="TreeGrafter"/>
</dbReference>
<evidence type="ECO:0000256" key="2">
    <source>
        <dbReference type="ARBA" id="ARBA00009539"/>
    </source>
</evidence>
<evidence type="ECO:0000256" key="1">
    <source>
        <dbReference type="ARBA" id="ARBA00004903"/>
    </source>
</evidence>
<evidence type="ECO:0000256" key="3">
    <source>
        <dbReference type="ARBA" id="ARBA00012856"/>
    </source>
</evidence>
<dbReference type="EMBL" id="LCSD01000023">
    <property type="protein sequence ID" value="KKW47086.1"/>
    <property type="molecule type" value="Genomic_DNA"/>
</dbReference>
<evidence type="ECO:0000313" key="9">
    <source>
        <dbReference type="EMBL" id="KKW47086.1"/>
    </source>
</evidence>
<dbReference type="PATRIC" id="fig|1618672.3.peg.418"/>
<dbReference type="GO" id="GO:0004146">
    <property type="term" value="F:dihydrofolate reductase activity"/>
    <property type="evidence" value="ECO:0007669"/>
    <property type="project" value="UniProtKB-EC"/>
</dbReference>
<gene>
    <name evidence="9" type="ORF">UY98_C0023G0016</name>
</gene>
<feature type="domain" description="DHFR" evidence="8">
    <location>
        <begin position="3"/>
        <end position="170"/>
    </location>
</feature>
<accession>A0A0G1YV02</accession>
<keyword evidence="4 7" id="KW-0554">One-carbon metabolism</keyword>
<protein>
    <recommendedName>
        <fullName evidence="3 7">Dihydrofolate reductase</fullName>
        <ecNumber evidence="3 7">1.5.1.3</ecNumber>
    </recommendedName>
</protein>
<comment type="function">
    <text evidence="7">Key enzyme in folate metabolism. Catalyzes an essential reaction for de novo glycine and purine synthesis, and for DNA precursor synthesis.</text>
</comment>
<comment type="catalytic activity">
    <reaction evidence="7">
        <text>(6S)-5,6,7,8-tetrahydrofolate + NADP(+) = 7,8-dihydrofolate + NADPH + H(+)</text>
        <dbReference type="Rhea" id="RHEA:15009"/>
        <dbReference type="ChEBI" id="CHEBI:15378"/>
        <dbReference type="ChEBI" id="CHEBI:57451"/>
        <dbReference type="ChEBI" id="CHEBI:57453"/>
        <dbReference type="ChEBI" id="CHEBI:57783"/>
        <dbReference type="ChEBI" id="CHEBI:58349"/>
        <dbReference type="EC" id="1.5.1.3"/>
    </reaction>
</comment>
<evidence type="ECO:0000256" key="4">
    <source>
        <dbReference type="ARBA" id="ARBA00022563"/>
    </source>
</evidence>
<dbReference type="PROSITE" id="PS51330">
    <property type="entry name" value="DHFR_2"/>
    <property type="match status" value="1"/>
</dbReference>
<dbReference type="PIRSF" id="PIRSF000194">
    <property type="entry name" value="DHFR"/>
    <property type="match status" value="1"/>
</dbReference>
<dbReference type="GO" id="GO:0046452">
    <property type="term" value="P:dihydrofolate metabolic process"/>
    <property type="evidence" value="ECO:0007669"/>
    <property type="project" value="TreeGrafter"/>
</dbReference>
<dbReference type="PANTHER" id="PTHR48069">
    <property type="entry name" value="DIHYDROFOLATE REDUCTASE"/>
    <property type="match status" value="1"/>
</dbReference>
<dbReference type="SUPFAM" id="SSF53597">
    <property type="entry name" value="Dihydrofolate reductase-like"/>
    <property type="match status" value="1"/>
</dbReference>
<evidence type="ECO:0000259" key="8">
    <source>
        <dbReference type="PROSITE" id="PS51330"/>
    </source>
</evidence>
<dbReference type="Gene3D" id="3.40.430.10">
    <property type="entry name" value="Dihydrofolate Reductase, subunit A"/>
    <property type="match status" value="1"/>
</dbReference>
<dbReference type="AlphaFoldDB" id="A0A0G1YV02"/>
<dbReference type="GO" id="GO:0046654">
    <property type="term" value="P:tetrahydrofolate biosynthetic process"/>
    <property type="evidence" value="ECO:0007669"/>
    <property type="project" value="UniProtKB-UniPathway"/>
</dbReference>
<keyword evidence="6 7" id="KW-0560">Oxidoreductase</keyword>
<comment type="pathway">
    <text evidence="1 7">Cofactor biosynthesis; tetrahydrofolate biosynthesis; 5,6,7,8-tetrahydrofolate from 7,8-dihydrofolate: step 1/1.</text>
</comment>
<evidence type="ECO:0000256" key="5">
    <source>
        <dbReference type="ARBA" id="ARBA00022857"/>
    </source>
</evidence>
<dbReference type="GO" id="GO:0005829">
    <property type="term" value="C:cytosol"/>
    <property type="evidence" value="ECO:0007669"/>
    <property type="project" value="TreeGrafter"/>
</dbReference>
<evidence type="ECO:0000313" key="10">
    <source>
        <dbReference type="Proteomes" id="UP000034789"/>
    </source>
</evidence>
<dbReference type="UniPathway" id="UPA00077">
    <property type="reaction ID" value="UER00158"/>
</dbReference>
<comment type="caution">
    <text evidence="9">The sequence shown here is derived from an EMBL/GenBank/DDBJ whole genome shotgun (WGS) entry which is preliminary data.</text>
</comment>
<evidence type="ECO:0000256" key="7">
    <source>
        <dbReference type="PIRNR" id="PIRNR000194"/>
    </source>
</evidence>
<proteinExistence type="inferred from homology"/>
<dbReference type="InterPro" id="IPR012259">
    <property type="entry name" value="DHFR"/>
</dbReference>
<comment type="similarity">
    <text evidence="2 7">Belongs to the dihydrofolate reductase family.</text>
</comment>
<dbReference type="Proteomes" id="UP000034789">
    <property type="component" value="Unassembled WGS sequence"/>
</dbReference>
<evidence type="ECO:0000256" key="6">
    <source>
        <dbReference type="ARBA" id="ARBA00023002"/>
    </source>
</evidence>
<dbReference type="PRINTS" id="PR00070">
    <property type="entry name" value="DHFR"/>
</dbReference>
<sequence length="188" mass="20887">MARVCAVAAIGRNRELGKGGKLLWHIPDDLKRFNALTRGHPLIMGRKTFESVVGYLGGPLPERPNIVITRNNDLRSRYGSQEGVVVVGSLAEALEAARKSPGNEEIHIGGGAEIYTQALPLTDKLHLTLIDAEGEADTFFPPYEHLFTKKVFEEAREWNGIKYRYVDLERGRHEAEPFGAGAARKRPQ</sequence>
<keyword evidence="5 7" id="KW-0521">NADP</keyword>
<reference evidence="9 10" key="1">
    <citation type="journal article" date="2015" name="Nature">
        <title>rRNA introns, odd ribosomes, and small enigmatic genomes across a large radiation of phyla.</title>
        <authorList>
            <person name="Brown C.T."/>
            <person name="Hug L.A."/>
            <person name="Thomas B.C."/>
            <person name="Sharon I."/>
            <person name="Castelle C.J."/>
            <person name="Singh A."/>
            <person name="Wilkins M.J."/>
            <person name="Williams K.H."/>
            <person name="Banfield J.F."/>
        </authorList>
    </citation>
    <scope>NUCLEOTIDE SEQUENCE [LARGE SCALE GENOMIC DNA]</scope>
</reference>
<dbReference type="InterPro" id="IPR001796">
    <property type="entry name" value="DHFR_dom"/>
</dbReference>
<name>A0A0G1YV02_9BACT</name>
<dbReference type="CDD" id="cd00209">
    <property type="entry name" value="DHFR"/>
    <property type="match status" value="1"/>
</dbReference>
<dbReference type="GO" id="GO:0006730">
    <property type="term" value="P:one-carbon metabolic process"/>
    <property type="evidence" value="ECO:0007669"/>
    <property type="project" value="UniProtKB-KW"/>
</dbReference>
<dbReference type="PANTHER" id="PTHR48069:SF3">
    <property type="entry name" value="DIHYDROFOLATE REDUCTASE"/>
    <property type="match status" value="1"/>
</dbReference>
<dbReference type="GO" id="GO:0050661">
    <property type="term" value="F:NADP binding"/>
    <property type="evidence" value="ECO:0007669"/>
    <property type="project" value="InterPro"/>
</dbReference>